<evidence type="ECO:0000313" key="1">
    <source>
        <dbReference type="EMBL" id="MFD2512455.1"/>
    </source>
</evidence>
<dbReference type="EMBL" id="JBHULU010000002">
    <property type="protein sequence ID" value="MFD2512455.1"/>
    <property type="molecule type" value="Genomic_DNA"/>
</dbReference>
<comment type="caution">
    <text evidence="1">The sequence shown here is derived from an EMBL/GenBank/DDBJ whole genome shotgun (WGS) entry which is preliminary data.</text>
</comment>
<reference evidence="2" key="1">
    <citation type="journal article" date="2019" name="Int. J. Syst. Evol. Microbiol.">
        <title>The Global Catalogue of Microorganisms (GCM) 10K type strain sequencing project: providing services to taxonomists for standard genome sequencing and annotation.</title>
        <authorList>
            <consortium name="The Broad Institute Genomics Platform"/>
            <consortium name="The Broad Institute Genome Sequencing Center for Infectious Disease"/>
            <person name="Wu L."/>
            <person name="Ma J."/>
        </authorList>
    </citation>
    <scope>NUCLEOTIDE SEQUENCE [LARGE SCALE GENOMIC DNA]</scope>
    <source>
        <strain evidence="2">KCTC 42498</strain>
    </source>
</reference>
<protein>
    <submittedName>
        <fullName evidence="1">Uncharacterized protein</fullName>
    </submittedName>
</protein>
<dbReference type="RefSeq" id="WP_377502556.1">
    <property type="nucleotide sequence ID" value="NZ_JBHULU010000002.1"/>
</dbReference>
<keyword evidence="2" id="KW-1185">Reference proteome</keyword>
<proteinExistence type="predicted"/>
<sequence length="118" mass="13398">MGGNLNEVASQLILTLNRMVKVVRLVGVLEEDKVTSHRSGLRYDRSIHSKAVGSGCMRGNDTYSCNGSASAGIYSVHQEPDHNMESYSEFIAFNYGQINERQYDSSVRKKYKRYLRQE</sequence>
<name>A0ABW5IHI3_9BACT</name>
<organism evidence="1 2">
    <name type="scientific">Pontibacter locisalis</name>
    <dbReference type="NCBI Taxonomy" id="1719035"/>
    <lineage>
        <taxon>Bacteria</taxon>
        <taxon>Pseudomonadati</taxon>
        <taxon>Bacteroidota</taxon>
        <taxon>Cytophagia</taxon>
        <taxon>Cytophagales</taxon>
        <taxon>Hymenobacteraceae</taxon>
        <taxon>Pontibacter</taxon>
    </lineage>
</organism>
<dbReference type="Proteomes" id="UP001597544">
    <property type="component" value="Unassembled WGS sequence"/>
</dbReference>
<accession>A0ABW5IHI3</accession>
<evidence type="ECO:0000313" key="2">
    <source>
        <dbReference type="Proteomes" id="UP001597544"/>
    </source>
</evidence>
<gene>
    <name evidence="1" type="ORF">ACFSRY_01140</name>
</gene>